<evidence type="ECO:0000313" key="1">
    <source>
        <dbReference type="EMBL" id="MCE5169379.1"/>
    </source>
</evidence>
<evidence type="ECO:0008006" key="3">
    <source>
        <dbReference type="Google" id="ProtNLM"/>
    </source>
</evidence>
<protein>
    <recommendedName>
        <fullName evidence="3">Glycosyltransferase</fullName>
    </recommendedName>
</protein>
<reference evidence="1 2" key="1">
    <citation type="submission" date="2021-11" db="EMBL/GenBank/DDBJ databases">
        <title>Draft genome sequence of Paenibacillus profundus YoMME, a new Gram-positive bacteria with exoelectrogenic properties.</title>
        <authorList>
            <person name="Hubenova Y."/>
            <person name="Hubenova E."/>
            <person name="Manasiev Y."/>
            <person name="Peykov S."/>
            <person name="Mitov M."/>
        </authorList>
    </citation>
    <scope>NUCLEOTIDE SEQUENCE [LARGE SCALE GENOMIC DNA]</scope>
    <source>
        <strain evidence="1 2">YoMME</strain>
    </source>
</reference>
<dbReference type="Gene3D" id="3.40.50.2000">
    <property type="entry name" value="Glycogen Phosphorylase B"/>
    <property type="match status" value="1"/>
</dbReference>
<name>A0ABS8YDQ5_9BACL</name>
<accession>A0ABS8YDQ5</accession>
<dbReference type="Proteomes" id="UP001199916">
    <property type="component" value="Unassembled WGS sequence"/>
</dbReference>
<dbReference type="SUPFAM" id="SSF53756">
    <property type="entry name" value="UDP-Glycosyltransferase/glycogen phosphorylase"/>
    <property type="match status" value="1"/>
</dbReference>
<comment type="caution">
    <text evidence="1">The sequence shown here is derived from an EMBL/GenBank/DDBJ whole genome shotgun (WGS) entry which is preliminary data.</text>
</comment>
<organism evidence="1 2">
    <name type="scientific">Paenibacillus profundus</name>
    <dbReference type="NCBI Taxonomy" id="1173085"/>
    <lineage>
        <taxon>Bacteria</taxon>
        <taxon>Bacillati</taxon>
        <taxon>Bacillota</taxon>
        <taxon>Bacilli</taxon>
        <taxon>Bacillales</taxon>
        <taxon>Paenibacillaceae</taxon>
        <taxon>Paenibacillus</taxon>
    </lineage>
</organism>
<sequence>MRILYFSTVNWKWIKQRPHFIAEYLSLQNVEVDYLSLTPFGKGIVHKVKKGNLNIIDSYVVPFSLKLKVIEIINIRYIKKVLKHREYDVIVLTAPLQHRYISKSMKENAVLIYECMDNMPFFYIDKLRDRMIKEESITLNQVDAVITSSHQLLLELKRRNPDCCLPATNIPNAVDEATFNKLPQKKVLSEPNLVYIGTISHWLDWETIIFFSEQHPEYSIYLIGPCEYKPDQLSDNIILLGAIPHQEVLDYIYSGNIMLLPFQVNELIKAVDPVKLYEYISLNKPVVSSYWKEIDKFKHNRLKFYSQYQEFERAIIQLSQSNEHTEVNRTFIYDNSWVKRSSEYLEFLKNIIKAKA</sequence>
<dbReference type="EMBL" id="JAJNBZ010000004">
    <property type="protein sequence ID" value="MCE5169379.1"/>
    <property type="molecule type" value="Genomic_DNA"/>
</dbReference>
<dbReference type="RefSeq" id="WP_233696377.1">
    <property type="nucleotide sequence ID" value="NZ_JAJNBZ010000004.1"/>
</dbReference>
<keyword evidence="2" id="KW-1185">Reference proteome</keyword>
<proteinExistence type="predicted"/>
<gene>
    <name evidence="1" type="ORF">LQV63_08645</name>
</gene>
<evidence type="ECO:0000313" key="2">
    <source>
        <dbReference type="Proteomes" id="UP001199916"/>
    </source>
</evidence>